<feature type="compositionally biased region" description="Polar residues" evidence="1">
    <location>
        <begin position="256"/>
        <end position="266"/>
    </location>
</feature>
<feature type="compositionally biased region" description="Polar residues" evidence="1">
    <location>
        <begin position="491"/>
        <end position="504"/>
    </location>
</feature>
<feature type="region of interest" description="Disordered" evidence="1">
    <location>
        <begin position="39"/>
        <end position="101"/>
    </location>
</feature>
<feature type="compositionally biased region" description="Polar residues" evidence="1">
    <location>
        <begin position="681"/>
        <end position="700"/>
    </location>
</feature>
<feature type="compositionally biased region" description="Low complexity" evidence="1">
    <location>
        <begin position="412"/>
        <end position="427"/>
    </location>
</feature>
<proteinExistence type="predicted"/>
<organism evidence="2 3">
    <name type="scientific">Malassezia arunalokei</name>
    <dbReference type="NCBI Taxonomy" id="1514897"/>
    <lineage>
        <taxon>Eukaryota</taxon>
        <taxon>Fungi</taxon>
        <taxon>Dikarya</taxon>
        <taxon>Basidiomycota</taxon>
        <taxon>Ustilaginomycotina</taxon>
        <taxon>Malasseziomycetes</taxon>
        <taxon>Malasseziales</taxon>
        <taxon>Malasseziaceae</taxon>
        <taxon>Malassezia</taxon>
    </lineage>
</organism>
<feature type="region of interest" description="Disordered" evidence="1">
    <location>
        <begin position="215"/>
        <end position="272"/>
    </location>
</feature>
<dbReference type="AlphaFoldDB" id="A0AAJ5Z223"/>
<dbReference type="Proteomes" id="UP001217582">
    <property type="component" value="Chromosome 6"/>
</dbReference>
<feature type="compositionally biased region" description="Basic and acidic residues" evidence="1">
    <location>
        <begin position="457"/>
        <end position="472"/>
    </location>
</feature>
<reference evidence="2 3" key="1">
    <citation type="submission" date="2023-03" db="EMBL/GenBank/DDBJ databases">
        <title>Mating type loci evolution in Malassezia.</title>
        <authorList>
            <person name="Coelho M.A."/>
        </authorList>
    </citation>
    <scope>NUCLEOTIDE SEQUENCE [LARGE SCALE GENOMIC DNA]</scope>
    <source>
        <strain evidence="2 3">CBS 13387</strain>
    </source>
</reference>
<feature type="region of interest" description="Disordered" evidence="1">
    <location>
        <begin position="662"/>
        <end position="725"/>
    </location>
</feature>
<feature type="compositionally biased region" description="Polar residues" evidence="1">
    <location>
        <begin position="710"/>
        <end position="720"/>
    </location>
</feature>
<protein>
    <submittedName>
        <fullName evidence="2">Uncharacterized protein</fullName>
    </submittedName>
</protein>
<feature type="region of interest" description="Disordered" evidence="1">
    <location>
        <begin position="755"/>
        <end position="775"/>
    </location>
</feature>
<accession>A0AAJ5Z223</accession>
<keyword evidence="3" id="KW-1185">Reference proteome</keyword>
<feature type="compositionally biased region" description="Basic residues" evidence="1">
    <location>
        <begin position="476"/>
        <end position="486"/>
    </location>
</feature>
<feature type="region of interest" description="Disordered" evidence="1">
    <location>
        <begin position="628"/>
        <end position="650"/>
    </location>
</feature>
<feature type="region of interest" description="Disordered" evidence="1">
    <location>
        <begin position="372"/>
        <end position="600"/>
    </location>
</feature>
<name>A0AAJ5Z223_9BASI</name>
<feature type="compositionally biased region" description="Polar residues" evidence="1">
    <location>
        <begin position="530"/>
        <end position="546"/>
    </location>
</feature>
<evidence type="ECO:0000313" key="3">
    <source>
        <dbReference type="Proteomes" id="UP001217582"/>
    </source>
</evidence>
<evidence type="ECO:0000313" key="2">
    <source>
        <dbReference type="EMBL" id="WFD17071.1"/>
    </source>
</evidence>
<feature type="region of interest" description="Disordered" evidence="1">
    <location>
        <begin position="294"/>
        <end position="325"/>
    </location>
</feature>
<sequence length="775" mass="85452">MSAVPINPYLGISFPWEKTEDVTIMGGHAHFLQSSMTEFELENDESEGHGSGTYGELTATRSSGTFSAPLSRSAGPSSTVGSVQEYSPLPEETPFASQSVQQQEINLALPTQQHLQPTDDSYEWTHDTIQPTVNVTREMPPVENASSTELAYLDQASPIKKNDEATQPSEKTKAQKAFVEHARTEGTPTEKPFPQETTMGFDDFERVLLREHMEPHSSMRATKVTRITSNAPALQGERRSTEQPAHTPEGQHDEVISNNPASNMSKESTHIDKEAGQAPNYFEEETAYGAAEQVPVNVQDESKSVHSLGVRSPEAEKYENSSSPVDFSCVPEMRTAHHTMYSFNSHEKTALENSNQTSKELDAEKAKIEKSYDGLGISGTRHVGTEREREQAPPVSHPTGIDETPPIRPKAQRTTAPQTPTTSAIPQHASTEDTNRTLKNKASRFFKSVWSGNKSKRLLDTPKSEPMHDPSSKQRWNIRNRLRSRNVRGNACSSTESDMTSSHYDSGERPTAPPMRRMNRDVPSAYYSPAVSSHPSPGRHSQSQGQGLPKETQDSKTPLGFLFKKRPSDVDPVRPSLSHKASNGILPMRKANEEPTPVETEIRRNESMLRSRRRIHSISNMTPVRENMQERSEKGFNNQPGSPPVMHTNEPGQHTLLYSTADDAPIDGASHDAATLEPDVNPSSETPVTESVPAQQSPASRTDEEKVMQKHNTVNSNVDAPSSLPPLCAEEKRLSLGLDEDSWALDLNFDTQMSTNSAAASSPISVQNNPFLAQP</sequence>
<feature type="compositionally biased region" description="Polar residues" evidence="1">
    <location>
        <begin position="59"/>
        <end position="85"/>
    </location>
</feature>
<evidence type="ECO:0000256" key="1">
    <source>
        <dbReference type="SAM" id="MobiDB-lite"/>
    </source>
</evidence>
<gene>
    <name evidence="2" type="ORF">MARU1_003118</name>
</gene>
<dbReference type="EMBL" id="CP119921">
    <property type="protein sequence ID" value="WFD17071.1"/>
    <property type="molecule type" value="Genomic_DNA"/>
</dbReference>